<dbReference type="STRING" id="486041.B0DH60"/>
<keyword evidence="2" id="KW-0547">Nucleotide-binding</keyword>
<gene>
    <name evidence="6" type="ORF">LACBIDRAFT_302147</name>
</gene>
<proteinExistence type="predicted"/>
<dbReference type="GeneID" id="6079032"/>
<feature type="domain" description="Protein kinase" evidence="5">
    <location>
        <begin position="377"/>
        <end position="672"/>
    </location>
</feature>
<dbReference type="InterPro" id="IPR051681">
    <property type="entry name" value="Ser/Thr_Kinases-Pseudokinases"/>
</dbReference>
<evidence type="ECO:0000259" key="5">
    <source>
        <dbReference type="PROSITE" id="PS50011"/>
    </source>
</evidence>
<name>B0DH60_LACBS</name>
<dbReference type="InterPro" id="IPR011009">
    <property type="entry name" value="Kinase-like_dom_sf"/>
</dbReference>
<dbReference type="InterPro" id="IPR001245">
    <property type="entry name" value="Ser-Thr/Tyr_kinase_cat_dom"/>
</dbReference>
<dbReference type="InParanoid" id="B0DH60"/>
<keyword evidence="1" id="KW-0808">Transferase</keyword>
<dbReference type="Gene3D" id="1.10.510.10">
    <property type="entry name" value="Transferase(Phosphotransferase) domain 1"/>
    <property type="match status" value="1"/>
</dbReference>
<evidence type="ECO:0000256" key="2">
    <source>
        <dbReference type="ARBA" id="ARBA00022741"/>
    </source>
</evidence>
<dbReference type="GO" id="GO:0004674">
    <property type="term" value="F:protein serine/threonine kinase activity"/>
    <property type="evidence" value="ECO:0007669"/>
    <property type="project" value="TreeGrafter"/>
</dbReference>
<dbReference type="KEGG" id="lbc:LACBIDRAFT_302147"/>
<keyword evidence="7" id="KW-1185">Reference proteome</keyword>
<dbReference type="PROSITE" id="PS50011">
    <property type="entry name" value="PROTEIN_KINASE_DOM"/>
    <property type="match status" value="1"/>
</dbReference>
<keyword evidence="4" id="KW-0067">ATP-binding</keyword>
<dbReference type="GO" id="GO:0005524">
    <property type="term" value="F:ATP binding"/>
    <property type="evidence" value="ECO:0007669"/>
    <property type="project" value="UniProtKB-KW"/>
</dbReference>
<dbReference type="InterPro" id="IPR000719">
    <property type="entry name" value="Prot_kinase_dom"/>
</dbReference>
<dbReference type="InterPro" id="IPR008271">
    <property type="entry name" value="Ser/Thr_kinase_AS"/>
</dbReference>
<protein>
    <submittedName>
        <fullName evidence="6">Predicted protein</fullName>
    </submittedName>
</protein>
<evidence type="ECO:0000256" key="1">
    <source>
        <dbReference type="ARBA" id="ARBA00022679"/>
    </source>
</evidence>
<reference evidence="6 7" key="1">
    <citation type="journal article" date="2008" name="Nature">
        <title>The genome of Laccaria bicolor provides insights into mycorrhizal symbiosis.</title>
        <authorList>
            <person name="Martin F."/>
            <person name="Aerts A."/>
            <person name="Ahren D."/>
            <person name="Brun A."/>
            <person name="Danchin E.G.J."/>
            <person name="Duchaussoy F."/>
            <person name="Gibon J."/>
            <person name="Kohler A."/>
            <person name="Lindquist E."/>
            <person name="Pereda V."/>
            <person name="Salamov A."/>
            <person name="Shapiro H.J."/>
            <person name="Wuyts J."/>
            <person name="Blaudez D."/>
            <person name="Buee M."/>
            <person name="Brokstein P."/>
            <person name="Canbaeck B."/>
            <person name="Cohen D."/>
            <person name="Courty P.E."/>
            <person name="Coutinho P.M."/>
            <person name="Delaruelle C."/>
            <person name="Detter J.C."/>
            <person name="Deveau A."/>
            <person name="DiFazio S."/>
            <person name="Duplessis S."/>
            <person name="Fraissinet-Tachet L."/>
            <person name="Lucic E."/>
            <person name="Frey-Klett P."/>
            <person name="Fourrey C."/>
            <person name="Feussner I."/>
            <person name="Gay G."/>
            <person name="Grimwood J."/>
            <person name="Hoegger P.J."/>
            <person name="Jain P."/>
            <person name="Kilaru S."/>
            <person name="Labbe J."/>
            <person name="Lin Y.C."/>
            <person name="Legue V."/>
            <person name="Le Tacon F."/>
            <person name="Marmeisse R."/>
            <person name="Melayah D."/>
            <person name="Montanini B."/>
            <person name="Muratet M."/>
            <person name="Nehls U."/>
            <person name="Niculita-Hirzel H."/>
            <person name="Oudot-Le Secq M.P."/>
            <person name="Peter M."/>
            <person name="Quesneville H."/>
            <person name="Rajashekar B."/>
            <person name="Reich M."/>
            <person name="Rouhier N."/>
            <person name="Schmutz J."/>
            <person name="Yin T."/>
            <person name="Chalot M."/>
            <person name="Henrissat B."/>
            <person name="Kuees U."/>
            <person name="Lucas S."/>
            <person name="Van de Peer Y."/>
            <person name="Podila G.K."/>
            <person name="Polle A."/>
            <person name="Pukkila P.J."/>
            <person name="Richardson P.M."/>
            <person name="Rouze P."/>
            <person name="Sanders I.R."/>
            <person name="Stajich J.E."/>
            <person name="Tunlid A."/>
            <person name="Tuskan G."/>
            <person name="Grigoriev I.V."/>
        </authorList>
    </citation>
    <scope>NUCLEOTIDE SEQUENCE [LARGE SCALE GENOMIC DNA]</scope>
    <source>
        <strain evidence="7">S238N-H82 / ATCC MYA-4686</strain>
    </source>
</reference>
<dbReference type="RefSeq" id="XP_001883341.1">
    <property type="nucleotide sequence ID" value="XM_001883306.1"/>
</dbReference>
<dbReference type="HOGENOM" id="CLU_026937_0_0_1"/>
<dbReference type="Proteomes" id="UP000001194">
    <property type="component" value="Unassembled WGS sequence"/>
</dbReference>
<dbReference type="PANTHER" id="PTHR44329">
    <property type="entry name" value="SERINE/THREONINE-PROTEIN KINASE TNNI3K-RELATED"/>
    <property type="match status" value="1"/>
</dbReference>
<dbReference type="SUPFAM" id="SSF56112">
    <property type="entry name" value="Protein kinase-like (PK-like)"/>
    <property type="match status" value="1"/>
</dbReference>
<accession>B0DH60</accession>
<dbReference type="PROSITE" id="PS00108">
    <property type="entry name" value="PROTEIN_KINASE_ST"/>
    <property type="match status" value="1"/>
</dbReference>
<dbReference type="SMART" id="SM00220">
    <property type="entry name" value="S_TKc"/>
    <property type="match status" value="1"/>
</dbReference>
<evidence type="ECO:0000313" key="6">
    <source>
        <dbReference type="EMBL" id="EDR06053.1"/>
    </source>
</evidence>
<evidence type="ECO:0000256" key="4">
    <source>
        <dbReference type="ARBA" id="ARBA00022840"/>
    </source>
</evidence>
<dbReference type="PANTHER" id="PTHR44329:SF288">
    <property type="entry name" value="MITOGEN-ACTIVATED PROTEIN KINASE KINASE KINASE 20"/>
    <property type="match status" value="1"/>
</dbReference>
<dbReference type="EMBL" id="DS547110">
    <property type="protein sequence ID" value="EDR06053.1"/>
    <property type="molecule type" value="Genomic_DNA"/>
</dbReference>
<evidence type="ECO:0000256" key="3">
    <source>
        <dbReference type="ARBA" id="ARBA00022777"/>
    </source>
</evidence>
<keyword evidence="3" id="KW-0418">Kinase</keyword>
<dbReference type="OrthoDB" id="6718656at2759"/>
<evidence type="ECO:0000313" key="7">
    <source>
        <dbReference type="Proteomes" id="UP000001194"/>
    </source>
</evidence>
<dbReference type="AlphaFoldDB" id="B0DH60"/>
<dbReference type="Pfam" id="PF07714">
    <property type="entry name" value="PK_Tyr_Ser-Thr"/>
    <property type="match status" value="1"/>
</dbReference>
<organism evidence="7">
    <name type="scientific">Laccaria bicolor (strain S238N-H82 / ATCC MYA-4686)</name>
    <name type="common">Bicoloured deceiver</name>
    <name type="synonym">Laccaria laccata var. bicolor</name>
    <dbReference type="NCBI Taxonomy" id="486041"/>
    <lineage>
        <taxon>Eukaryota</taxon>
        <taxon>Fungi</taxon>
        <taxon>Dikarya</taxon>
        <taxon>Basidiomycota</taxon>
        <taxon>Agaricomycotina</taxon>
        <taxon>Agaricomycetes</taxon>
        <taxon>Agaricomycetidae</taxon>
        <taxon>Agaricales</taxon>
        <taxon>Agaricineae</taxon>
        <taxon>Hydnangiaceae</taxon>
        <taxon>Laccaria</taxon>
    </lineage>
</organism>
<sequence length="672" mass="77581">MSDATSPYFPHFLWQFWLSHVGTGKPSNKQRIHIYDVYDNELNEAYEIPNSDRTIFQDFNPGFLDVETQKIFKEAEQSFVRLESDAQSVVSDLLDRTVWSEENAKRSIPFNRRDVETLRKYFVFLRFRNSTAYRQMVVTLDKSSYEEPKDGHIFNAYRPLIVQLRKRYILRGFIDFLEHSWADGVIRSRSDQRLPSGWSVNTFQDVMNLYCWRLCEAEVCVGIACEDQEFMLADCCFGSLDEGFDEDPECCDLFFPVFPTVALYILGTANEHYSSISTYRQTSRSTIWIDVGLESPSDVHLRNAMILQTYPHFLYFSSLRTVALSISSYDEFRWIQEHQDYSRLKQRCRQKFLQETVTKTLVVKGSVILTDLTDEVVKGEAAVAHGTFSDVWKGIWNDPIERRPRPVAIKVLRKVMVQNVREKLIKRLQSEVIAWHRLCHRNVSQLFGIVHLSQSIGMVSPWCEHGTLCNYLEHFPSVNRIRLLAQVASAIAYLHTFRPTIVHGDLKGGNILIDEHGYAIITDFGLSKVIEEMSETTSKGTSFFAGSTRWMAPELIMALVKDDGQVPPITTFSDVYAFASVCLEVASGQLPYPHRTNDHAVTVDIIRGVKPVRGAHCLVQVKDVDVFWTTLDRCWNSIDYLRPSMREMLMLLEEMDPKRYPIVPALDCVEFF</sequence>